<feature type="compositionally biased region" description="Gly residues" evidence="1">
    <location>
        <begin position="315"/>
        <end position="336"/>
    </location>
</feature>
<feature type="compositionally biased region" description="Basic and acidic residues" evidence="1">
    <location>
        <begin position="408"/>
        <end position="417"/>
    </location>
</feature>
<evidence type="ECO:0000313" key="3">
    <source>
        <dbReference type="EMBL" id="ORY31134.1"/>
    </source>
</evidence>
<keyword evidence="2" id="KW-1133">Transmembrane helix</keyword>
<keyword evidence="2" id="KW-0812">Transmembrane</keyword>
<reference evidence="3 4" key="1">
    <citation type="submission" date="2016-07" db="EMBL/GenBank/DDBJ databases">
        <title>Pervasive Adenine N6-methylation of Active Genes in Fungi.</title>
        <authorList>
            <consortium name="DOE Joint Genome Institute"/>
            <person name="Mondo S.J."/>
            <person name="Dannebaum R.O."/>
            <person name="Kuo R.C."/>
            <person name="Labutti K."/>
            <person name="Haridas S."/>
            <person name="Kuo A."/>
            <person name="Salamov A."/>
            <person name="Ahrendt S.R."/>
            <person name="Lipzen A."/>
            <person name="Sullivan W."/>
            <person name="Andreopoulos W.B."/>
            <person name="Clum A."/>
            <person name="Lindquist E."/>
            <person name="Daum C."/>
            <person name="Ramamoorthy G.K."/>
            <person name="Gryganskyi A."/>
            <person name="Culley D."/>
            <person name="Magnuson J.K."/>
            <person name="James T.Y."/>
            <person name="O'Malley M.A."/>
            <person name="Stajich J.E."/>
            <person name="Spatafora J.W."/>
            <person name="Visel A."/>
            <person name="Grigoriev I.V."/>
        </authorList>
    </citation>
    <scope>NUCLEOTIDE SEQUENCE [LARGE SCALE GENOMIC DNA]</scope>
    <source>
        <strain evidence="3 4">JEL800</strain>
    </source>
</reference>
<organism evidence="3 4">
    <name type="scientific">Rhizoclosmatium globosum</name>
    <dbReference type="NCBI Taxonomy" id="329046"/>
    <lineage>
        <taxon>Eukaryota</taxon>
        <taxon>Fungi</taxon>
        <taxon>Fungi incertae sedis</taxon>
        <taxon>Chytridiomycota</taxon>
        <taxon>Chytridiomycota incertae sedis</taxon>
        <taxon>Chytridiomycetes</taxon>
        <taxon>Chytridiales</taxon>
        <taxon>Chytriomycetaceae</taxon>
        <taxon>Rhizoclosmatium</taxon>
    </lineage>
</organism>
<dbReference type="AlphaFoldDB" id="A0A1Y2B8Q8"/>
<feature type="region of interest" description="Disordered" evidence="1">
    <location>
        <begin position="271"/>
        <end position="417"/>
    </location>
</feature>
<evidence type="ECO:0000256" key="2">
    <source>
        <dbReference type="SAM" id="Phobius"/>
    </source>
</evidence>
<gene>
    <name evidence="3" type="ORF">BCR33DRAFT_857098</name>
</gene>
<proteinExistence type="predicted"/>
<comment type="caution">
    <text evidence="3">The sequence shown here is derived from an EMBL/GenBank/DDBJ whole genome shotgun (WGS) entry which is preliminary data.</text>
</comment>
<sequence>MSPIDNHCTLLPASSLCGPEYAGLPVLTDSLINPLSQPITCIRRSPHAPPSMQCSLAVLEALQSMHCSASSIGQARDKAASRGRDRNWSSTDGRVTGVVPRLCASEVMEWKLECRDLLSEDVEGLVDALVHSVEGFEVDGCKTLSTVSRSHGSDTRTLVHQLTRRQDTSAPILIGVIVGIGCVAVLLLITIWIFRHKRPRQQNPIATTTTTTTTSHPQNTSSTPHHHLPTFEITPKTVPADWMKTLNHQNPLTQPASATIRKSEDESNKSIEFIVIPVRPSGSRESSPRGRDRRGSTPTTPKRDRSSSITSSMNVGGGGGSVSSGVGLVGNMGADGVGRVASPAPSSSGKSPLVSSTTLPAGRRVGTPLPPSGGSFTGKSEGGGSSLVSRGGGGSGVEGSGGVVGGRRRMEEVDLEE</sequence>
<feature type="region of interest" description="Disordered" evidence="1">
    <location>
        <begin position="203"/>
        <end position="231"/>
    </location>
</feature>
<feature type="compositionally biased region" description="Low complexity" evidence="1">
    <location>
        <begin position="207"/>
        <end position="223"/>
    </location>
</feature>
<evidence type="ECO:0000256" key="1">
    <source>
        <dbReference type="SAM" id="MobiDB-lite"/>
    </source>
</evidence>
<feature type="compositionally biased region" description="Basic and acidic residues" evidence="1">
    <location>
        <begin position="286"/>
        <end position="306"/>
    </location>
</feature>
<dbReference type="EMBL" id="MCGO01000079">
    <property type="protein sequence ID" value="ORY31134.1"/>
    <property type="molecule type" value="Genomic_DNA"/>
</dbReference>
<feature type="compositionally biased region" description="Gly residues" evidence="1">
    <location>
        <begin position="380"/>
        <end position="405"/>
    </location>
</feature>
<dbReference type="Proteomes" id="UP000193642">
    <property type="component" value="Unassembled WGS sequence"/>
</dbReference>
<keyword evidence="4" id="KW-1185">Reference proteome</keyword>
<protein>
    <submittedName>
        <fullName evidence="3">Uncharacterized protein</fullName>
    </submittedName>
</protein>
<accession>A0A1Y2B8Q8</accession>
<keyword evidence="2" id="KW-0472">Membrane</keyword>
<evidence type="ECO:0000313" key="4">
    <source>
        <dbReference type="Proteomes" id="UP000193642"/>
    </source>
</evidence>
<feature type="transmembrane region" description="Helical" evidence="2">
    <location>
        <begin position="172"/>
        <end position="194"/>
    </location>
</feature>
<feature type="compositionally biased region" description="Low complexity" evidence="1">
    <location>
        <begin position="341"/>
        <end position="356"/>
    </location>
</feature>
<name>A0A1Y2B8Q8_9FUNG</name>